<name>A0A6G0W2A8_APHCR</name>
<proteinExistence type="predicted"/>
<comment type="caution">
    <text evidence="1">The sequence shown here is derived from an EMBL/GenBank/DDBJ whole genome shotgun (WGS) entry which is preliminary data.</text>
</comment>
<dbReference type="AlphaFoldDB" id="A0A6G0W2A8"/>
<dbReference type="Gene3D" id="2.20.25.240">
    <property type="match status" value="1"/>
</dbReference>
<dbReference type="Proteomes" id="UP000478052">
    <property type="component" value="Unassembled WGS sequence"/>
</dbReference>
<keyword evidence="2" id="KW-1185">Reference proteome</keyword>
<reference evidence="1 2" key="1">
    <citation type="submission" date="2019-08" db="EMBL/GenBank/DDBJ databases">
        <title>Whole genome of Aphis craccivora.</title>
        <authorList>
            <person name="Voronova N.V."/>
            <person name="Shulinski R.S."/>
            <person name="Bandarenka Y.V."/>
            <person name="Zhorov D.G."/>
            <person name="Warner D."/>
        </authorList>
    </citation>
    <scope>NUCLEOTIDE SEQUENCE [LARGE SCALE GENOMIC DNA]</scope>
    <source>
        <strain evidence="1">180601</strain>
        <tissue evidence="1">Whole Body</tissue>
    </source>
</reference>
<gene>
    <name evidence="1" type="ORF">FWK35_00027343</name>
</gene>
<dbReference type="EMBL" id="VUJU01009353">
    <property type="protein sequence ID" value="KAF0720955.1"/>
    <property type="molecule type" value="Genomic_DNA"/>
</dbReference>
<evidence type="ECO:0000313" key="2">
    <source>
        <dbReference type="Proteomes" id="UP000478052"/>
    </source>
</evidence>
<accession>A0A6G0W2A8</accession>
<protein>
    <submittedName>
        <fullName evidence="1">FLYWCH-type domain-containing protein</fullName>
    </submittedName>
</protein>
<evidence type="ECO:0000313" key="1">
    <source>
        <dbReference type="EMBL" id="KAF0720955.1"/>
    </source>
</evidence>
<sequence>MYQKSSRLRKRRQYSRYRCTNKYCQSSIYVDNNVTKVLSMLNEHNHENIVNRQIINSRIKRKCENNLFTKPNKII</sequence>
<organism evidence="1 2">
    <name type="scientific">Aphis craccivora</name>
    <name type="common">Cowpea aphid</name>
    <dbReference type="NCBI Taxonomy" id="307492"/>
    <lineage>
        <taxon>Eukaryota</taxon>
        <taxon>Metazoa</taxon>
        <taxon>Ecdysozoa</taxon>
        <taxon>Arthropoda</taxon>
        <taxon>Hexapoda</taxon>
        <taxon>Insecta</taxon>
        <taxon>Pterygota</taxon>
        <taxon>Neoptera</taxon>
        <taxon>Paraneoptera</taxon>
        <taxon>Hemiptera</taxon>
        <taxon>Sternorrhyncha</taxon>
        <taxon>Aphidomorpha</taxon>
        <taxon>Aphidoidea</taxon>
        <taxon>Aphididae</taxon>
        <taxon>Aphidini</taxon>
        <taxon>Aphis</taxon>
        <taxon>Aphis</taxon>
    </lineage>
</organism>
<dbReference type="OrthoDB" id="6607069at2759"/>